<dbReference type="PANTHER" id="PTHR33693">
    <property type="entry name" value="TYPE-5 URACIL-DNA GLYCOSYLASE"/>
    <property type="match status" value="1"/>
</dbReference>
<dbReference type="NCBIfam" id="TIGR03914">
    <property type="entry name" value="UDG_fam_dom"/>
    <property type="match status" value="1"/>
</dbReference>
<dbReference type="Pfam" id="PF03167">
    <property type="entry name" value="UDG"/>
    <property type="match status" value="1"/>
</dbReference>
<evidence type="ECO:0000313" key="12">
    <source>
        <dbReference type="Proteomes" id="UP000564496"/>
    </source>
</evidence>
<evidence type="ECO:0000256" key="3">
    <source>
        <dbReference type="ARBA" id="ARBA00022485"/>
    </source>
</evidence>
<accession>A0A7Z0DSU0</accession>
<gene>
    <name evidence="11" type="ORF">BJ988_005794</name>
</gene>
<dbReference type="AlphaFoldDB" id="A0A7Z0DSU0"/>
<dbReference type="Gene3D" id="3.40.470.10">
    <property type="entry name" value="Uracil-DNA glycosylase-like domain"/>
    <property type="match status" value="1"/>
</dbReference>
<name>A0A7Z0DSU0_9ACTN</name>
<evidence type="ECO:0000256" key="7">
    <source>
        <dbReference type="ARBA" id="ARBA00023004"/>
    </source>
</evidence>
<dbReference type="GO" id="GO:0097506">
    <property type="term" value="F:deaminated base DNA N-glycosylase activity"/>
    <property type="evidence" value="ECO:0007669"/>
    <property type="project" value="UniProtKB-ARBA"/>
</dbReference>
<evidence type="ECO:0000256" key="1">
    <source>
        <dbReference type="ARBA" id="ARBA00006521"/>
    </source>
</evidence>
<dbReference type="Proteomes" id="UP000564496">
    <property type="component" value="Unassembled WGS sequence"/>
</dbReference>
<dbReference type="GO" id="GO:0051539">
    <property type="term" value="F:4 iron, 4 sulfur cluster binding"/>
    <property type="evidence" value="ECO:0007669"/>
    <property type="project" value="UniProtKB-KW"/>
</dbReference>
<keyword evidence="11" id="KW-0808">Transferase</keyword>
<dbReference type="EMBL" id="JACBZR010000001">
    <property type="protein sequence ID" value="NYI81146.1"/>
    <property type="molecule type" value="Genomic_DNA"/>
</dbReference>
<feature type="domain" description="Uracil-DNA glycosylase-like" evidence="10">
    <location>
        <begin position="37"/>
        <end position="197"/>
    </location>
</feature>
<reference evidence="11 12" key="1">
    <citation type="submission" date="2020-07" db="EMBL/GenBank/DDBJ databases">
        <title>Sequencing the genomes of 1000 actinobacteria strains.</title>
        <authorList>
            <person name="Klenk H.-P."/>
        </authorList>
    </citation>
    <scope>NUCLEOTIDE SEQUENCE [LARGE SCALE GENOMIC DNA]</scope>
    <source>
        <strain evidence="11 12">DSM 26487</strain>
    </source>
</reference>
<keyword evidence="3" id="KW-0004">4Fe-4S</keyword>
<sequence length="218" mass="23322">MTAAEWVPESPTLTDLRSAVQECRGCELYRDATQGVMGEGPTPAPLMLLGEQPGDREDREGEPFVGPAGGILHEALAEAGIEPEATYTTNVVKHFRHRLSGKRRIHQSPTSKQVGACAPWLAAELDLVRPAGVVLLGGTAGKALYGSSFRVGEARGHLIDWPEAIATPTLDPWVLATTHPSAVLRAEDERQATYDGLVADLKVAAAALKKKTVKKSKK</sequence>
<keyword evidence="4" id="KW-0479">Metal-binding</keyword>
<dbReference type="InterPro" id="IPR036895">
    <property type="entry name" value="Uracil-DNA_glycosylase-like_sf"/>
</dbReference>
<comment type="caution">
    <text evidence="11">The sequence shown here is derived from an EMBL/GenBank/DDBJ whole genome shotgun (WGS) entry which is preliminary data.</text>
</comment>
<keyword evidence="7" id="KW-0408">Iron</keyword>
<dbReference type="InterPro" id="IPR005122">
    <property type="entry name" value="Uracil-DNA_glycosylase-like"/>
</dbReference>
<dbReference type="InterPro" id="IPR005273">
    <property type="entry name" value="Ura-DNA_glyco_family4"/>
</dbReference>
<evidence type="ECO:0000256" key="5">
    <source>
        <dbReference type="ARBA" id="ARBA00022763"/>
    </source>
</evidence>
<dbReference type="GO" id="GO:0006281">
    <property type="term" value="P:DNA repair"/>
    <property type="evidence" value="ECO:0007669"/>
    <property type="project" value="UniProtKB-KW"/>
</dbReference>
<keyword evidence="8" id="KW-0411">Iron-sulfur</keyword>
<evidence type="ECO:0000256" key="2">
    <source>
        <dbReference type="ARBA" id="ARBA00019403"/>
    </source>
</evidence>
<evidence type="ECO:0000256" key="9">
    <source>
        <dbReference type="ARBA" id="ARBA00023204"/>
    </source>
</evidence>
<proteinExistence type="inferred from homology"/>
<evidence type="ECO:0000256" key="8">
    <source>
        <dbReference type="ARBA" id="ARBA00023014"/>
    </source>
</evidence>
<dbReference type="SUPFAM" id="SSF52141">
    <property type="entry name" value="Uracil-DNA glycosylase-like"/>
    <property type="match status" value="1"/>
</dbReference>
<dbReference type="GO" id="GO:0046872">
    <property type="term" value="F:metal ion binding"/>
    <property type="evidence" value="ECO:0007669"/>
    <property type="project" value="UniProtKB-KW"/>
</dbReference>
<keyword evidence="9" id="KW-0234">DNA repair</keyword>
<evidence type="ECO:0000313" key="11">
    <source>
        <dbReference type="EMBL" id="NYI81146.1"/>
    </source>
</evidence>
<dbReference type="PANTHER" id="PTHR33693:SF9">
    <property type="entry name" value="TYPE-4 URACIL-DNA GLYCOSYLASE"/>
    <property type="match status" value="1"/>
</dbReference>
<organism evidence="11 12">
    <name type="scientific">Nocardioides panzhihuensis</name>
    <dbReference type="NCBI Taxonomy" id="860243"/>
    <lineage>
        <taxon>Bacteria</taxon>
        <taxon>Bacillati</taxon>
        <taxon>Actinomycetota</taxon>
        <taxon>Actinomycetes</taxon>
        <taxon>Propionibacteriales</taxon>
        <taxon>Nocardioidaceae</taxon>
        <taxon>Nocardioides</taxon>
    </lineage>
</organism>
<dbReference type="CDD" id="cd10030">
    <property type="entry name" value="UDG-F4_TTUDGA_SPO1dp_like"/>
    <property type="match status" value="1"/>
</dbReference>
<dbReference type="SMART" id="SM00986">
    <property type="entry name" value="UDG"/>
    <property type="match status" value="1"/>
</dbReference>
<dbReference type="SMART" id="SM00987">
    <property type="entry name" value="UreE_C"/>
    <property type="match status" value="1"/>
</dbReference>
<keyword evidence="11" id="KW-0548">Nucleotidyltransferase</keyword>
<keyword evidence="6" id="KW-0378">Hydrolase</keyword>
<protein>
    <recommendedName>
        <fullName evidence="2">Type-4 uracil-DNA glycosylase</fullName>
    </recommendedName>
</protein>
<keyword evidence="5" id="KW-0227">DNA damage</keyword>
<dbReference type="GO" id="GO:0016779">
    <property type="term" value="F:nucleotidyltransferase activity"/>
    <property type="evidence" value="ECO:0007669"/>
    <property type="project" value="UniProtKB-KW"/>
</dbReference>
<dbReference type="RefSeq" id="WP_343051828.1">
    <property type="nucleotide sequence ID" value="NZ_JACBZR010000001.1"/>
</dbReference>
<dbReference type="InterPro" id="IPR051536">
    <property type="entry name" value="UDG_Type-4/5"/>
</dbReference>
<evidence type="ECO:0000256" key="4">
    <source>
        <dbReference type="ARBA" id="ARBA00022723"/>
    </source>
</evidence>
<evidence type="ECO:0000259" key="10">
    <source>
        <dbReference type="SMART" id="SM00986"/>
    </source>
</evidence>
<comment type="similarity">
    <text evidence="1">Belongs to the uracil-DNA glycosylase (UDG) superfamily. Type 4 (UDGa) family.</text>
</comment>
<keyword evidence="12" id="KW-1185">Reference proteome</keyword>
<evidence type="ECO:0000256" key="6">
    <source>
        <dbReference type="ARBA" id="ARBA00022801"/>
    </source>
</evidence>